<accession>A0A098EGU0</accession>
<evidence type="ECO:0000259" key="4">
    <source>
        <dbReference type="PROSITE" id="PS50949"/>
    </source>
</evidence>
<dbReference type="SMART" id="SM00895">
    <property type="entry name" value="FCD"/>
    <property type="match status" value="1"/>
</dbReference>
<dbReference type="GO" id="GO:0003700">
    <property type="term" value="F:DNA-binding transcription factor activity"/>
    <property type="evidence" value="ECO:0007669"/>
    <property type="project" value="InterPro"/>
</dbReference>
<dbReference type="InterPro" id="IPR011711">
    <property type="entry name" value="GntR_C"/>
</dbReference>
<dbReference type="InterPro" id="IPR000524">
    <property type="entry name" value="Tscrpt_reg_HTH_GntR"/>
</dbReference>
<organism evidence="5 6">
    <name type="scientific">Planococcus massiliensis</name>
    <dbReference type="NCBI Taxonomy" id="1499687"/>
    <lineage>
        <taxon>Bacteria</taxon>
        <taxon>Bacillati</taxon>
        <taxon>Bacillota</taxon>
        <taxon>Bacilli</taxon>
        <taxon>Bacillales</taxon>
        <taxon>Caryophanaceae</taxon>
        <taxon>Planococcus</taxon>
    </lineage>
</organism>
<evidence type="ECO:0000256" key="2">
    <source>
        <dbReference type="ARBA" id="ARBA00023125"/>
    </source>
</evidence>
<dbReference type="EMBL" id="CCXS01000001">
    <property type="protein sequence ID" value="CEG21483.1"/>
    <property type="molecule type" value="Genomic_DNA"/>
</dbReference>
<dbReference type="InterPro" id="IPR036390">
    <property type="entry name" value="WH_DNA-bd_sf"/>
</dbReference>
<dbReference type="AlphaFoldDB" id="A0A098EGU0"/>
<evidence type="ECO:0000256" key="1">
    <source>
        <dbReference type="ARBA" id="ARBA00023015"/>
    </source>
</evidence>
<dbReference type="Pfam" id="PF00392">
    <property type="entry name" value="GntR"/>
    <property type="match status" value="1"/>
</dbReference>
<name>A0A098EGU0_9BACL</name>
<dbReference type="Gene3D" id="1.10.10.10">
    <property type="entry name" value="Winged helix-like DNA-binding domain superfamily/Winged helix DNA-binding domain"/>
    <property type="match status" value="1"/>
</dbReference>
<dbReference type="PANTHER" id="PTHR43537">
    <property type="entry name" value="TRANSCRIPTIONAL REGULATOR, GNTR FAMILY"/>
    <property type="match status" value="1"/>
</dbReference>
<dbReference type="GO" id="GO:0003677">
    <property type="term" value="F:DNA binding"/>
    <property type="evidence" value="ECO:0007669"/>
    <property type="project" value="UniProtKB-KW"/>
</dbReference>
<proteinExistence type="predicted"/>
<dbReference type="OrthoDB" id="9781630at2"/>
<dbReference type="Proteomes" id="UP000043699">
    <property type="component" value="Unassembled WGS sequence"/>
</dbReference>
<keyword evidence="3" id="KW-0804">Transcription</keyword>
<dbReference type="PRINTS" id="PR00035">
    <property type="entry name" value="HTHGNTR"/>
</dbReference>
<dbReference type="SUPFAM" id="SSF46785">
    <property type="entry name" value="Winged helix' DNA-binding domain"/>
    <property type="match status" value="1"/>
</dbReference>
<dbReference type="STRING" id="1499687.BN1080_00394"/>
<dbReference type="CDD" id="cd07377">
    <property type="entry name" value="WHTH_GntR"/>
    <property type="match status" value="1"/>
</dbReference>
<dbReference type="InterPro" id="IPR008920">
    <property type="entry name" value="TF_FadR/GntR_C"/>
</dbReference>
<protein>
    <submittedName>
        <fullName evidence="5">Putative HTH-type transcriptional regulator YdfH</fullName>
    </submittedName>
</protein>
<feature type="domain" description="HTH gntR-type" evidence="4">
    <location>
        <begin position="10"/>
        <end position="77"/>
    </location>
</feature>
<reference evidence="5 6" key="1">
    <citation type="submission" date="2014-09" db="EMBL/GenBank/DDBJ databases">
        <authorList>
            <person name="Urmite Genomes Urmite Genomes"/>
        </authorList>
    </citation>
    <scope>NUCLEOTIDE SEQUENCE [LARGE SCALE GENOMIC DNA]</scope>
    <source>
        <strain evidence="5 6">ES2</strain>
    </source>
</reference>
<dbReference type="PANTHER" id="PTHR43537:SF47">
    <property type="entry name" value="REGULATORY PROTEIN GNTR HTH"/>
    <property type="match status" value="1"/>
</dbReference>
<keyword evidence="1" id="KW-0805">Transcription regulation</keyword>
<evidence type="ECO:0000313" key="5">
    <source>
        <dbReference type="EMBL" id="CEG21483.1"/>
    </source>
</evidence>
<evidence type="ECO:0000313" key="6">
    <source>
        <dbReference type="Proteomes" id="UP000043699"/>
    </source>
</evidence>
<dbReference type="Gene3D" id="1.20.120.530">
    <property type="entry name" value="GntR ligand-binding domain-like"/>
    <property type="match status" value="1"/>
</dbReference>
<dbReference type="RefSeq" id="WP_052650008.1">
    <property type="nucleotide sequence ID" value="NZ_CCXS01000001.1"/>
</dbReference>
<evidence type="ECO:0000256" key="3">
    <source>
        <dbReference type="ARBA" id="ARBA00023163"/>
    </source>
</evidence>
<keyword evidence="6" id="KW-1185">Reference proteome</keyword>
<dbReference type="InterPro" id="IPR036388">
    <property type="entry name" value="WH-like_DNA-bd_sf"/>
</dbReference>
<keyword evidence="2" id="KW-0238">DNA-binding</keyword>
<dbReference type="Pfam" id="PF07729">
    <property type="entry name" value="FCD"/>
    <property type="match status" value="1"/>
</dbReference>
<dbReference type="SMART" id="SM00345">
    <property type="entry name" value="HTH_GNTR"/>
    <property type="match status" value="1"/>
</dbReference>
<sequence>MNNFTIEKPIPYYEQFYHSIKEMIFEGKYKPGDRIIENQLAKEFNVSKSPIREAIRMLEHEGLIVTDEKSKMIVYEPTLKDVEEIYFCRKALESFAVRLMIQKAIDEEILKIEDLLKETESAIQQSKDSNTIISMNASFHNLIIEYTKNDRLKKQLTDLKSIMYFFRIINFQGENRATDILNQHKNIFSHIKNRDEEKAAEAMLEHLQMDLDHLIKVLTTK</sequence>
<gene>
    <name evidence="5" type="primary">ydfH_2</name>
    <name evidence="5" type="ORF">BN1080_00394</name>
</gene>
<dbReference type="PROSITE" id="PS50949">
    <property type="entry name" value="HTH_GNTR"/>
    <property type="match status" value="1"/>
</dbReference>
<dbReference type="SUPFAM" id="SSF48008">
    <property type="entry name" value="GntR ligand-binding domain-like"/>
    <property type="match status" value="1"/>
</dbReference>